<dbReference type="InterPro" id="IPR010858">
    <property type="entry name" value="DUF1481"/>
</dbReference>
<protein>
    <submittedName>
        <fullName evidence="1">Uncharacterized protein DUF1481</fullName>
    </submittedName>
</protein>
<reference evidence="1 2" key="1">
    <citation type="submission" date="2019-03" db="EMBL/GenBank/DDBJ databases">
        <title>Genomic Encyclopedia of Type Strains, Phase IV (KMG-IV): sequencing the most valuable type-strain genomes for metagenomic binning, comparative biology and taxonomic classification.</title>
        <authorList>
            <person name="Goeker M."/>
        </authorList>
    </citation>
    <scope>NUCLEOTIDE SEQUENCE [LARGE SCALE GENOMIC DNA]</scope>
    <source>
        <strain evidence="1 2">DSM 19580</strain>
    </source>
</reference>
<dbReference type="OrthoDB" id="6457475at2"/>
<dbReference type="EMBL" id="SMCR01000017">
    <property type="protein sequence ID" value="TCV91481.1"/>
    <property type="molecule type" value="Genomic_DNA"/>
</dbReference>
<sequence length="223" mass="25046">MPLLSLRRFGAAGILICILASCSSTVPETPSFSASGYIAEGGAVRIWRKDDTNRHSVNLFSVYSPFKGDDTQVTRYRFVNGEIRQITRSQTGSNSQNVEIRFDAEGNPSFMQRQRQQRREKLDNDQLALYQFEARRLLDISNSLRVGQVRLAQGQWRDGVMTLCDGTISNVGFDRRATSRIVSRAGHSSAALGVAWLEAPEGTQLLLVANDNFCHWQPREDDF</sequence>
<dbReference type="RefSeq" id="WP_131867818.1">
    <property type="nucleotide sequence ID" value="NZ_SMCR01000017.1"/>
</dbReference>
<dbReference type="AlphaFoldDB" id="A0A4R3YHE5"/>
<dbReference type="Pfam" id="PF07356">
    <property type="entry name" value="DUF1481"/>
    <property type="match status" value="1"/>
</dbReference>
<dbReference type="PROSITE" id="PS51257">
    <property type="entry name" value="PROKAR_LIPOPROTEIN"/>
    <property type="match status" value="1"/>
</dbReference>
<keyword evidence="2" id="KW-1185">Reference proteome</keyword>
<comment type="caution">
    <text evidence="1">The sequence shown here is derived from an EMBL/GenBank/DDBJ whole genome shotgun (WGS) entry which is preliminary data.</text>
</comment>
<gene>
    <name evidence="1" type="ORF">EDC52_1174</name>
</gene>
<organism evidence="1 2">
    <name type="scientific">Biostraticola tofi</name>
    <dbReference type="NCBI Taxonomy" id="466109"/>
    <lineage>
        <taxon>Bacteria</taxon>
        <taxon>Pseudomonadati</taxon>
        <taxon>Pseudomonadota</taxon>
        <taxon>Gammaproteobacteria</taxon>
        <taxon>Enterobacterales</taxon>
        <taxon>Bruguierivoracaceae</taxon>
        <taxon>Biostraticola</taxon>
    </lineage>
</organism>
<accession>A0A4R3YHE5</accession>
<proteinExistence type="predicted"/>
<evidence type="ECO:0000313" key="2">
    <source>
        <dbReference type="Proteomes" id="UP000295719"/>
    </source>
</evidence>
<dbReference type="Proteomes" id="UP000295719">
    <property type="component" value="Unassembled WGS sequence"/>
</dbReference>
<evidence type="ECO:0000313" key="1">
    <source>
        <dbReference type="EMBL" id="TCV91481.1"/>
    </source>
</evidence>
<name>A0A4R3YHE5_9GAMM</name>